<sequence>MYPDDNPDLQAHKWMVEVVGSAKPTSKEKLIESKLVLQSVYSRLSRNFARLWIFWSGGMNGLMIQTKTYSSLNEIEERLISTQWEVLVARSRTVWNSTSQAEILDAAPLDEGEEAEQLLMELEVDDGDDELGFDRRVDEATEDDGGEDDADEGIDE</sequence>
<name>F4R380_MELLP</name>
<gene>
    <name evidence="2" type="ORF">MELLADRAFT_58363</name>
</gene>
<dbReference type="RefSeq" id="XP_007403519.1">
    <property type="nucleotide sequence ID" value="XM_007403457.1"/>
</dbReference>
<evidence type="ECO:0000313" key="3">
    <source>
        <dbReference type="Proteomes" id="UP000001072"/>
    </source>
</evidence>
<proteinExistence type="predicted"/>
<dbReference type="GeneID" id="18929171"/>
<organism evidence="3">
    <name type="scientific">Melampsora larici-populina (strain 98AG31 / pathotype 3-4-7)</name>
    <name type="common">Poplar leaf rust fungus</name>
    <dbReference type="NCBI Taxonomy" id="747676"/>
    <lineage>
        <taxon>Eukaryota</taxon>
        <taxon>Fungi</taxon>
        <taxon>Dikarya</taxon>
        <taxon>Basidiomycota</taxon>
        <taxon>Pucciniomycotina</taxon>
        <taxon>Pucciniomycetes</taxon>
        <taxon>Pucciniales</taxon>
        <taxon>Melampsoraceae</taxon>
        <taxon>Melampsora</taxon>
    </lineage>
</organism>
<dbReference type="OrthoDB" id="10452421at2759"/>
<accession>F4R380</accession>
<dbReference type="KEGG" id="mlr:MELLADRAFT_58363"/>
<keyword evidence="3" id="KW-1185">Reference proteome</keyword>
<evidence type="ECO:0000313" key="2">
    <source>
        <dbReference type="EMBL" id="EGG12581.1"/>
    </source>
</evidence>
<evidence type="ECO:0000256" key="1">
    <source>
        <dbReference type="SAM" id="MobiDB-lite"/>
    </source>
</evidence>
<feature type="region of interest" description="Disordered" evidence="1">
    <location>
        <begin position="124"/>
        <end position="156"/>
    </location>
</feature>
<dbReference type="AlphaFoldDB" id="F4R380"/>
<dbReference type="EMBL" id="GL883090">
    <property type="protein sequence ID" value="EGG12581.1"/>
    <property type="molecule type" value="Genomic_DNA"/>
</dbReference>
<feature type="compositionally biased region" description="Acidic residues" evidence="1">
    <location>
        <begin position="140"/>
        <end position="156"/>
    </location>
</feature>
<protein>
    <submittedName>
        <fullName evidence="2">Uncharacterized protein</fullName>
    </submittedName>
</protein>
<dbReference type="VEuPathDB" id="FungiDB:MELLADRAFT_58363"/>
<dbReference type="HOGENOM" id="CLU_134545_0_0_1"/>
<reference evidence="3" key="1">
    <citation type="journal article" date="2011" name="Proc. Natl. Acad. Sci. U.S.A.">
        <title>Obligate biotrophy features unraveled by the genomic analysis of rust fungi.</title>
        <authorList>
            <person name="Duplessis S."/>
            <person name="Cuomo C.A."/>
            <person name="Lin Y.-C."/>
            <person name="Aerts A."/>
            <person name="Tisserant E."/>
            <person name="Veneault-Fourrey C."/>
            <person name="Joly D.L."/>
            <person name="Hacquard S."/>
            <person name="Amselem J."/>
            <person name="Cantarel B.L."/>
            <person name="Chiu R."/>
            <person name="Coutinho P.M."/>
            <person name="Feau N."/>
            <person name="Field M."/>
            <person name="Frey P."/>
            <person name="Gelhaye E."/>
            <person name="Goldberg J."/>
            <person name="Grabherr M.G."/>
            <person name="Kodira C.D."/>
            <person name="Kohler A."/>
            <person name="Kuees U."/>
            <person name="Lindquist E.A."/>
            <person name="Lucas S.M."/>
            <person name="Mago R."/>
            <person name="Mauceli E."/>
            <person name="Morin E."/>
            <person name="Murat C."/>
            <person name="Pangilinan J.L."/>
            <person name="Park R."/>
            <person name="Pearson M."/>
            <person name="Quesneville H."/>
            <person name="Rouhier N."/>
            <person name="Sakthikumar S."/>
            <person name="Salamov A.A."/>
            <person name="Schmutz J."/>
            <person name="Selles B."/>
            <person name="Shapiro H."/>
            <person name="Tanguay P."/>
            <person name="Tuskan G.A."/>
            <person name="Henrissat B."/>
            <person name="Van de Peer Y."/>
            <person name="Rouze P."/>
            <person name="Ellis J.G."/>
            <person name="Dodds P.N."/>
            <person name="Schein J.E."/>
            <person name="Zhong S."/>
            <person name="Hamelin R.C."/>
            <person name="Grigoriev I.V."/>
            <person name="Szabo L.J."/>
            <person name="Martin F."/>
        </authorList>
    </citation>
    <scope>NUCLEOTIDE SEQUENCE [LARGE SCALE GENOMIC DNA]</scope>
    <source>
        <strain evidence="3">98AG31 / pathotype 3-4-7</strain>
    </source>
</reference>
<dbReference type="InParanoid" id="F4R380"/>
<dbReference type="Proteomes" id="UP000001072">
    <property type="component" value="Unassembled WGS sequence"/>
</dbReference>